<dbReference type="SMART" id="SM00173">
    <property type="entry name" value="RAS"/>
    <property type="match status" value="1"/>
</dbReference>
<evidence type="ECO:0000313" key="3">
    <source>
        <dbReference type="Proteomes" id="UP001057375"/>
    </source>
</evidence>
<dbReference type="PRINTS" id="PR00449">
    <property type="entry name" value="RASTRNSFRMNG"/>
</dbReference>
<name>A0ABQ5K2J8_9EUKA</name>
<keyword evidence="3" id="KW-1185">Reference proteome</keyword>
<dbReference type="SUPFAM" id="SSF52540">
    <property type="entry name" value="P-loop containing nucleoside triphosphate hydrolases"/>
    <property type="match status" value="1"/>
</dbReference>
<accession>A0ABQ5K2J8</accession>
<dbReference type="SMART" id="SM00175">
    <property type="entry name" value="RAB"/>
    <property type="match status" value="1"/>
</dbReference>
<dbReference type="PROSITE" id="PS51419">
    <property type="entry name" value="RAB"/>
    <property type="match status" value="1"/>
</dbReference>
<sequence>MDDHYKVVLLGDSGVGKTSLVLRFVKNEYKAEVLSTIGAAFFAKTVQTSQGTVKFEIWDTAGQERYRSLTPMYYRDASSIVVAYDITDEHTFRIAQNWVDEVTAMTGDDVVIILVGNKSDCSATDRAIDRSTAESYAAEKSLLFVEASAKTGACVNDIFVSIAEKLVGREGKGSGVDIDSTGGSGGCGC</sequence>
<dbReference type="SMART" id="SM00174">
    <property type="entry name" value="RHO"/>
    <property type="match status" value="1"/>
</dbReference>
<gene>
    <name evidence="2" type="ORF">ADUPG1_012249</name>
</gene>
<comment type="caution">
    <text evidence="2">The sequence shown here is derived from an EMBL/GenBank/DDBJ whole genome shotgun (WGS) entry which is preliminary data.</text>
</comment>
<dbReference type="InterPro" id="IPR001806">
    <property type="entry name" value="Small_GTPase"/>
</dbReference>
<reference evidence="2" key="1">
    <citation type="submission" date="2022-03" db="EMBL/GenBank/DDBJ databases">
        <title>Draft genome sequence of Aduncisulcus paluster, a free-living microaerophilic Fornicata.</title>
        <authorList>
            <person name="Yuyama I."/>
            <person name="Kume K."/>
            <person name="Tamura T."/>
            <person name="Inagaki Y."/>
            <person name="Hashimoto T."/>
        </authorList>
    </citation>
    <scope>NUCLEOTIDE SEQUENCE</scope>
    <source>
        <strain evidence="2">NY0171</strain>
    </source>
</reference>
<dbReference type="NCBIfam" id="TIGR00231">
    <property type="entry name" value="small_GTP"/>
    <property type="match status" value="1"/>
</dbReference>
<protein>
    <submittedName>
        <fullName evidence="2">Small GTPase like protein</fullName>
    </submittedName>
</protein>
<dbReference type="InterPro" id="IPR027417">
    <property type="entry name" value="P-loop_NTPase"/>
</dbReference>
<evidence type="ECO:0000256" key="1">
    <source>
        <dbReference type="ARBA" id="ARBA00022741"/>
    </source>
</evidence>
<dbReference type="InterPro" id="IPR005225">
    <property type="entry name" value="Small_GTP-bd"/>
</dbReference>
<proteinExistence type="predicted"/>
<dbReference type="PANTHER" id="PTHR47978">
    <property type="match status" value="1"/>
</dbReference>
<organism evidence="2 3">
    <name type="scientific">Aduncisulcus paluster</name>
    <dbReference type="NCBI Taxonomy" id="2918883"/>
    <lineage>
        <taxon>Eukaryota</taxon>
        <taxon>Metamonada</taxon>
        <taxon>Carpediemonas-like organisms</taxon>
        <taxon>Aduncisulcus</taxon>
    </lineage>
</organism>
<dbReference type="PROSITE" id="PS51421">
    <property type="entry name" value="RAS"/>
    <property type="match status" value="1"/>
</dbReference>
<dbReference type="SMART" id="SM00176">
    <property type="entry name" value="RAN"/>
    <property type="match status" value="1"/>
</dbReference>
<dbReference type="Pfam" id="PF00071">
    <property type="entry name" value="Ras"/>
    <property type="match status" value="1"/>
</dbReference>
<dbReference type="Gene3D" id="3.40.50.300">
    <property type="entry name" value="P-loop containing nucleotide triphosphate hydrolases"/>
    <property type="match status" value="1"/>
</dbReference>
<evidence type="ECO:0000313" key="2">
    <source>
        <dbReference type="EMBL" id="GKT22855.1"/>
    </source>
</evidence>
<dbReference type="EMBL" id="BQXS01012429">
    <property type="protein sequence ID" value="GKT22855.1"/>
    <property type="molecule type" value="Genomic_DNA"/>
</dbReference>
<dbReference type="Proteomes" id="UP001057375">
    <property type="component" value="Unassembled WGS sequence"/>
</dbReference>
<keyword evidence="1" id="KW-0547">Nucleotide-binding</keyword>